<evidence type="ECO:0000313" key="2">
    <source>
        <dbReference type="EMBL" id="KAI5428311.1"/>
    </source>
</evidence>
<feature type="region of interest" description="Disordered" evidence="1">
    <location>
        <begin position="249"/>
        <end position="342"/>
    </location>
</feature>
<dbReference type="PANTHER" id="PTHR47377:SF3">
    <property type="entry name" value="RHODANESE-LIKE DOMAIN-CONTAINING PROTEIN 4A, CHLOROPLASTIC"/>
    <property type="match status" value="1"/>
</dbReference>
<evidence type="ECO:0000313" key="3">
    <source>
        <dbReference type="Proteomes" id="UP001058974"/>
    </source>
</evidence>
<evidence type="ECO:0000256" key="1">
    <source>
        <dbReference type="SAM" id="MobiDB-lite"/>
    </source>
</evidence>
<feature type="compositionally biased region" description="Pro residues" evidence="1">
    <location>
        <begin position="330"/>
        <end position="342"/>
    </location>
</feature>
<protein>
    <recommendedName>
        <fullName evidence="4">Rhodanese-like domain-containing protein 4A, chloroplastic</fullName>
    </recommendedName>
</protein>
<feature type="compositionally biased region" description="Polar residues" evidence="1">
    <location>
        <begin position="266"/>
        <end position="287"/>
    </location>
</feature>
<dbReference type="PANTHER" id="PTHR47377">
    <property type="entry name" value="RHODANESE-LIKE DOMAIN-CONTAINING PROTEIN 4, CHLOROPLASTIC"/>
    <property type="match status" value="1"/>
</dbReference>
<evidence type="ECO:0008006" key="4">
    <source>
        <dbReference type="Google" id="ProtNLM"/>
    </source>
</evidence>
<reference evidence="2 3" key="1">
    <citation type="journal article" date="2022" name="Nat. Genet.">
        <title>Improved pea reference genome and pan-genome highlight genomic features and evolutionary characteristics.</title>
        <authorList>
            <person name="Yang T."/>
            <person name="Liu R."/>
            <person name="Luo Y."/>
            <person name="Hu S."/>
            <person name="Wang D."/>
            <person name="Wang C."/>
            <person name="Pandey M.K."/>
            <person name="Ge S."/>
            <person name="Xu Q."/>
            <person name="Li N."/>
            <person name="Li G."/>
            <person name="Huang Y."/>
            <person name="Saxena R.K."/>
            <person name="Ji Y."/>
            <person name="Li M."/>
            <person name="Yan X."/>
            <person name="He Y."/>
            <person name="Liu Y."/>
            <person name="Wang X."/>
            <person name="Xiang C."/>
            <person name="Varshney R.K."/>
            <person name="Ding H."/>
            <person name="Gao S."/>
            <person name="Zong X."/>
        </authorList>
    </citation>
    <scope>NUCLEOTIDE SEQUENCE [LARGE SCALE GENOMIC DNA]</scope>
    <source>
        <strain evidence="2 3">cv. Zhongwan 6</strain>
    </source>
</reference>
<dbReference type="AlphaFoldDB" id="A0A9D4Y122"/>
<dbReference type="InterPro" id="IPR036873">
    <property type="entry name" value="Rhodanese-like_dom_sf"/>
</dbReference>
<organism evidence="2 3">
    <name type="scientific">Pisum sativum</name>
    <name type="common">Garden pea</name>
    <name type="synonym">Lathyrus oleraceus</name>
    <dbReference type="NCBI Taxonomy" id="3888"/>
    <lineage>
        <taxon>Eukaryota</taxon>
        <taxon>Viridiplantae</taxon>
        <taxon>Streptophyta</taxon>
        <taxon>Embryophyta</taxon>
        <taxon>Tracheophyta</taxon>
        <taxon>Spermatophyta</taxon>
        <taxon>Magnoliopsida</taxon>
        <taxon>eudicotyledons</taxon>
        <taxon>Gunneridae</taxon>
        <taxon>Pentapetalae</taxon>
        <taxon>rosids</taxon>
        <taxon>fabids</taxon>
        <taxon>Fabales</taxon>
        <taxon>Fabaceae</taxon>
        <taxon>Papilionoideae</taxon>
        <taxon>50 kb inversion clade</taxon>
        <taxon>NPAAA clade</taxon>
        <taxon>Hologalegina</taxon>
        <taxon>IRL clade</taxon>
        <taxon>Fabeae</taxon>
        <taxon>Lathyrus</taxon>
    </lineage>
</organism>
<dbReference type="Proteomes" id="UP001058974">
    <property type="component" value="Chromosome 3"/>
</dbReference>
<gene>
    <name evidence="2" type="ORF">KIW84_033341</name>
</gene>
<dbReference type="SUPFAM" id="SSF52821">
    <property type="entry name" value="Rhodanese/Cell cycle control phosphatase"/>
    <property type="match status" value="1"/>
</dbReference>
<keyword evidence="3" id="KW-1185">Reference proteome</keyword>
<dbReference type="Gramene" id="Psat03G0334100-T2">
    <property type="protein sequence ID" value="KAI5428311.1"/>
    <property type="gene ID" value="KIW84_033341"/>
</dbReference>
<feature type="non-terminal residue" evidence="2">
    <location>
        <position position="1"/>
    </location>
</feature>
<dbReference type="EMBL" id="JAMSHJ010000003">
    <property type="protein sequence ID" value="KAI5428311.1"/>
    <property type="molecule type" value="Genomic_DNA"/>
</dbReference>
<name>A0A9D4Y122_PEA</name>
<dbReference type="InterPro" id="IPR044240">
    <property type="entry name" value="STR4-like"/>
</dbReference>
<proteinExistence type="predicted"/>
<comment type="caution">
    <text evidence="2">The sequence shown here is derived from an EMBL/GenBank/DDBJ whole genome shotgun (WGS) entry which is preliminary data.</text>
</comment>
<sequence length="342" mass="38261">LFILSLMDSLSLLLSYPKLSPTKPFSFLSNPNSPPNKKPQISSLKPHSPFSLQNPLTKSCFSLATINLLTPLQSLAVEPTLLESDAGRINLETILVSIDDFFNRYPFFVAACFLVYLVGIPLAEEYFRKYKFVSAIDAFRKLRDEPESQLLDIRDRKNVKFLRSPNLMMLKKEVVQVEFNEGNEDGFVKKVLERFQDASNTVVFILDSFDGNSLKVAELLFKNGFKEAYAIKGGVRGQQGWMAIQDTLLPPPVHMNQRKKTKVPQELSTNGNGSIQQNDSNNESVLSSDIPAVGNQETENGHVKRSVESNPKMKLGSVVSYSPYPNYPDLKPPSSPTPSKPQ</sequence>
<accession>A0A9D4Y122</accession>
<dbReference type="Gene3D" id="3.40.250.10">
    <property type="entry name" value="Rhodanese-like domain"/>
    <property type="match status" value="1"/>
</dbReference>